<gene>
    <name evidence="1" type="ORF">GCM10009801_16580</name>
</gene>
<dbReference type="SUPFAM" id="SSF110296">
    <property type="entry name" value="Oligoxyloglucan reducing end-specific cellobiohydrolase"/>
    <property type="match status" value="1"/>
</dbReference>
<dbReference type="EMBL" id="BAAAPE010000005">
    <property type="protein sequence ID" value="GAA2068384.1"/>
    <property type="molecule type" value="Genomic_DNA"/>
</dbReference>
<sequence>MAAATATIAAALALTACGTGDGNGGGGKGGSEDREKLYERVLKDPHPSPADVIEAAGAPAAVARAGDGSLLLTYEANPVEDDEGPAASAWRLFSPSGRTVADGARHRDAESTGPRFAGVRDGFVRVPPGEGDSAGGWLLDTRGKRHKVTTSAAALGTRPGDVLLSESEPTLLYRPSTRTVAPVARVPRDAHRLAVDEKGTAWSLDQPLSDGQDRVVRQNAGRTRGSAPLPSPYTGGAVTARGGTVAVSLVRGGGVRGLLVTDDDGAHWRTVTGGGVPWKRLTRGPQSFVLEALSDGRLLVGEEGGRAWLADDGTNRRFHPLKTPSPPDSFTTLTARGTTLYGIADTTTATYALAEGEGLWTSRDAGRTWKRHAPR</sequence>
<dbReference type="Proteomes" id="UP001500016">
    <property type="component" value="Unassembled WGS sequence"/>
</dbReference>
<keyword evidence="2" id="KW-1185">Reference proteome</keyword>
<dbReference type="InterPro" id="IPR015943">
    <property type="entry name" value="WD40/YVTN_repeat-like_dom_sf"/>
</dbReference>
<protein>
    <recommendedName>
        <fullName evidence="3">Lipoprotein</fullName>
    </recommendedName>
</protein>
<comment type="caution">
    <text evidence="1">The sequence shown here is derived from an EMBL/GenBank/DDBJ whole genome shotgun (WGS) entry which is preliminary data.</text>
</comment>
<organism evidence="1 2">
    <name type="scientific">Streptomyces albiaxialis</name>
    <dbReference type="NCBI Taxonomy" id="329523"/>
    <lineage>
        <taxon>Bacteria</taxon>
        <taxon>Bacillati</taxon>
        <taxon>Actinomycetota</taxon>
        <taxon>Actinomycetes</taxon>
        <taxon>Kitasatosporales</taxon>
        <taxon>Streptomycetaceae</taxon>
        <taxon>Streptomyces</taxon>
    </lineage>
</organism>
<name>A0ABP5HBG6_9ACTN</name>
<accession>A0ABP5HBG6</accession>
<evidence type="ECO:0008006" key="3">
    <source>
        <dbReference type="Google" id="ProtNLM"/>
    </source>
</evidence>
<dbReference type="Gene3D" id="2.130.10.10">
    <property type="entry name" value="YVTN repeat-like/Quinoprotein amine dehydrogenase"/>
    <property type="match status" value="1"/>
</dbReference>
<evidence type="ECO:0000313" key="1">
    <source>
        <dbReference type="EMBL" id="GAA2068384.1"/>
    </source>
</evidence>
<reference evidence="2" key="1">
    <citation type="journal article" date="2019" name="Int. J. Syst. Evol. Microbiol.">
        <title>The Global Catalogue of Microorganisms (GCM) 10K type strain sequencing project: providing services to taxonomists for standard genome sequencing and annotation.</title>
        <authorList>
            <consortium name="The Broad Institute Genomics Platform"/>
            <consortium name="The Broad Institute Genome Sequencing Center for Infectious Disease"/>
            <person name="Wu L."/>
            <person name="Ma J."/>
        </authorList>
    </citation>
    <scope>NUCLEOTIDE SEQUENCE [LARGE SCALE GENOMIC DNA]</scope>
    <source>
        <strain evidence="2">JCM 15478</strain>
    </source>
</reference>
<evidence type="ECO:0000313" key="2">
    <source>
        <dbReference type="Proteomes" id="UP001500016"/>
    </source>
</evidence>
<proteinExistence type="predicted"/>